<dbReference type="RefSeq" id="WP_289774095.1">
    <property type="nucleotide sequence ID" value="NZ_JANURU010000007.1"/>
</dbReference>
<name>A0ABT7I458_9BACT</name>
<sequence length="265" mass="29842">MKQGDFTEVAKHYINRPAYSAFLLEKLIKCINDTNKPLEDLNVVEVGAGTGKLTKMLAEIFKLNIIAVEPNDNMREEGIKFTQNCPNIAWQKGSGEETGVESGVADWVIMASSFHWTDPNKSLPEFARVLHGGGGGGVPGAGYFTAIWNPRHIAEGSIFDEIEKEIKHMVPELTRVSSGTQNVKKWEEILVSTGDFKDCFFMECDYTETWDKERYLGAWHSVNDIQAQAGASRWQEILEMISHKISKLESIEIPYKIRAWTAKKV</sequence>
<dbReference type="PANTHER" id="PTHR44942:SF4">
    <property type="entry name" value="METHYLTRANSFERASE TYPE 11 DOMAIN-CONTAINING PROTEIN"/>
    <property type="match status" value="1"/>
</dbReference>
<comment type="caution">
    <text evidence="5">The sequence shown here is derived from an EMBL/GenBank/DDBJ whole genome shotgun (WGS) entry which is preliminary data.</text>
</comment>
<proteinExistence type="inferred from homology"/>
<evidence type="ECO:0000256" key="3">
    <source>
        <dbReference type="ARBA" id="ARBA00022679"/>
    </source>
</evidence>
<evidence type="ECO:0000313" key="6">
    <source>
        <dbReference type="Proteomes" id="UP001176223"/>
    </source>
</evidence>
<dbReference type="EMBL" id="JANURU010000007">
    <property type="protein sequence ID" value="MDL0146996.1"/>
    <property type="molecule type" value="Genomic_DNA"/>
</dbReference>
<evidence type="ECO:0000256" key="2">
    <source>
        <dbReference type="ARBA" id="ARBA00022603"/>
    </source>
</evidence>
<dbReference type="InterPro" id="IPR029063">
    <property type="entry name" value="SAM-dependent_MTases_sf"/>
</dbReference>
<gene>
    <name evidence="5" type="ORF">NYG95_04985</name>
</gene>
<evidence type="ECO:0000259" key="4">
    <source>
        <dbReference type="Pfam" id="PF08241"/>
    </source>
</evidence>
<protein>
    <submittedName>
        <fullName evidence="5">Class I SAM-dependent methyltransferase</fullName>
    </submittedName>
</protein>
<dbReference type="GO" id="GO:0032259">
    <property type="term" value="P:methylation"/>
    <property type="evidence" value="ECO:0007669"/>
    <property type="project" value="UniProtKB-KW"/>
</dbReference>
<reference evidence="5" key="2">
    <citation type="journal article" date="2023" name="Microorganisms">
        <title>Isolation and Genomic Characteristics of Cat-Borne Campylobacter felis sp. nov. and Sheep-Borne Campylobacter ovis sp. nov.</title>
        <authorList>
            <person name="Wang H."/>
            <person name="Li Y."/>
            <person name="Gu Y."/>
            <person name="Zhou G."/>
            <person name="Chen X."/>
            <person name="Zhang X."/>
            <person name="Shao Z."/>
            <person name="Zhang J."/>
            <person name="Zhang M."/>
        </authorList>
    </citation>
    <scope>NUCLEOTIDE SEQUENCE</scope>
    <source>
        <strain evidence="5">XJK33-1</strain>
    </source>
</reference>
<keyword evidence="3" id="KW-0808">Transferase</keyword>
<comment type="similarity">
    <text evidence="1">Belongs to the methyltransferase superfamily.</text>
</comment>
<dbReference type="Pfam" id="PF08241">
    <property type="entry name" value="Methyltransf_11"/>
    <property type="match status" value="1"/>
</dbReference>
<evidence type="ECO:0000313" key="5">
    <source>
        <dbReference type="EMBL" id="MDL0146996.1"/>
    </source>
</evidence>
<feature type="domain" description="Methyltransferase type 11" evidence="4">
    <location>
        <begin position="44"/>
        <end position="134"/>
    </location>
</feature>
<dbReference type="GO" id="GO:0008168">
    <property type="term" value="F:methyltransferase activity"/>
    <property type="evidence" value="ECO:0007669"/>
    <property type="project" value="UniProtKB-KW"/>
</dbReference>
<dbReference type="InterPro" id="IPR051052">
    <property type="entry name" value="Diverse_substrate_MTase"/>
</dbReference>
<reference evidence="5" key="1">
    <citation type="submission" date="2022-08" db="EMBL/GenBank/DDBJ databases">
        <authorList>
            <person name="Wang H."/>
        </authorList>
    </citation>
    <scope>NUCLEOTIDE SEQUENCE</scope>
    <source>
        <strain evidence="5">XJK33-1</strain>
    </source>
</reference>
<dbReference type="Gene3D" id="3.40.50.150">
    <property type="entry name" value="Vaccinia Virus protein VP39"/>
    <property type="match status" value="1"/>
</dbReference>
<dbReference type="CDD" id="cd02440">
    <property type="entry name" value="AdoMet_MTases"/>
    <property type="match status" value="1"/>
</dbReference>
<dbReference type="InterPro" id="IPR013216">
    <property type="entry name" value="Methyltransf_11"/>
</dbReference>
<dbReference type="SUPFAM" id="SSF53335">
    <property type="entry name" value="S-adenosyl-L-methionine-dependent methyltransferases"/>
    <property type="match status" value="1"/>
</dbReference>
<keyword evidence="2 5" id="KW-0489">Methyltransferase</keyword>
<evidence type="ECO:0000256" key="1">
    <source>
        <dbReference type="ARBA" id="ARBA00008361"/>
    </source>
</evidence>
<organism evidence="5 6">
    <name type="scientific">Campylobacter felis</name>
    <dbReference type="NCBI Taxonomy" id="2974565"/>
    <lineage>
        <taxon>Bacteria</taxon>
        <taxon>Pseudomonadati</taxon>
        <taxon>Campylobacterota</taxon>
        <taxon>Epsilonproteobacteria</taxon>
        <taxon>Campylobacterales</taxon>
        <taxon>Campylobacteraceae</taxon>
        <taxon>Campylobacter</taxon>
    </lineage>
</organism>
<keyword evidence="6" id="KW-1185">Reference proteome</keyword>
<dbReference type="PANTHER" id="PTHR44942">
    <property type="entry name" value="METHYLTRANSF_11 DOMAIN-CONTAINING PROTEIN"/>
    <property type="match status" value="1"/>
</dbReference>
<accession>A0ABT7I458</accession>
<dbReference type="Proteomes" id="UP001176223">
    <property type="component" value="Unassembled WGS sequence"/>
</dbReference>